<evidence type="ECO:0000256" key="1">
    <source>
        <dbReference type="ARBA" id="ARBA00000085"/>
    </source>
</evidence>
<dbReference type="InterPro" id="IPR011712">
    <property type="entry name" value="Sig_transdc_His_kin_sub3_dim/P"/>
</dbReference>
<dbReference type="GO" id="GO:0005524">
    <property type="term" value="F:ATP binding"/>
    <property type="evidence" value="ECO:0007669"/>
    <property type="project" value="UniProtKB-KW"/>
</dbReference>
<dbReference type="Gene3D" id="1.20.5.1930">
    <property type="match status" value="1"/>
</dbReference>
<keyword evidence="4" id="KW-0808">Transferase</keyword>
<evidence type="ECO:0000256" key="5">
    <source>
        <dbReference type="ARBA" id="ARBA00022741"/>
    </source>
</evidence>
<organism evidence="11 12">
    <name type="scientific">Streptomyces mobaraensis</name>
    <name type="common">Streptoverticillium mobaraense</name>
    <dbReference type="NCBI Taxonomy" id="35621"/>
    <lineage>
        <taxon>Bacteria</taxon>
        <taxon>Bacillati</taxon>
        <taxon>Actinomycetota</taxon>
        <taxon>Actinomycetes</taxon>
        <taxon>Kitasatosporales</taxon>
        <taxon>Streptomycetaceae</taxon>
        <taxon>Streptomyces</taxon>
    </lineage>
</organism>
<evidence type="ECO:0000256" key="6">
    <source>
        <dbReference type="ARBA" id="ARBA00022777"/>
    </source>
</evidence>
<evidence type="ECO:0000259" key="10">
    <source>
        <dbReference type="Pfam" id="PF07730"/>
    </source>
</evidence>
<proteinExistence type="predicted"/>
<name>A0A5N5W7Q2_STRMB</name>
<dbReference type="InterPro" id="IPR036890">
    <property type="entry name" value="HATPase_C_sf"/>
</dbReference>
<reference evidence="11 12" key="1">
    <citation type="journal article" date="2019" name="Microb. Cell Fact.">
        <title>Exploring novel herbicidin analogues by transcriptional regulator overexpression and MS/MS molecular networking.</title>
        <authorList>
            <person name="Shi Y."/>
            <person name="Gu R."/>
            <person name="Li Y."/>
            <person name="Wang X."/>
            <person name="Ren W."/>
            <person name="Li X."/>
            <person name="Wang L."/>
            <person name="Xie Y."/>
            <person name="Hong B."/>
        </authorList>
    </citation>
    <scope>NUCLEOTIDE SEQUENCE [LARGE SCALE GENOMIC DNA]</scope>
    <source>
        <strain evidence="11 12">US-43</strain>
    </source>
</reference>
<dbReference type="SUPFAM" id="SSF55874">
    <property type="entry name" value="ATPase domain of HSP90 chaperone/DNA topoisomerase II/histidine kinase"/>
    <property type="match status" value="1"/>
</dbReference>
<dbReference type="CDD" id="cd16917">
    <property type="entry name" value="HATPase_UhpB-NarQ-NarX-like"/>
    <property type="match status" value="1"/>
</dbReference>
<evidence type="ECO:0000256" key="2">
    <source>
        <dbReference type="ARBA" id="ARBA00012438"/>
    </source>
</evidence>
<keyword evidence="6 11" id="KW-0418">Kinase</keyword>
<dbReference type="Gene3D" id="3.30.565.10">
    <property type="entry name" value="Histidine kinase-like ATPase, C-terminal domain"/>
    <property type="match status" value="1"/>
</dbReference>
<evidence type="ECO:0000256" key="8">
    <source>
        <dbReference type="ARBA" id="ARBA00023012"/>
    </source>
</evidence>
<evidence type="ECO:0000256" key="4">
    <source>
        <dbReference type="ARBA" id="ARBA00022679"/>
    </source>
</evidence>
<accession>A0A5N5W7Q2</accession>
<feature type="transmembrane region" description="Helical" evidence="9">
    <location>
        <begin position="25"/>
        <end position="44"/>
    </location>
</feature>
<dbReference type="EC" id="2.7.13.3" evidence="2"/>
<feature type="transmembrane region" description="Helical" evidence="9">
    <location>
        <begin position="438"/>
        <end position="465"/>
    </location>
</feature>
<feature type="transmembrane region" description="Helical" evidence="9">
    <location>
        <begin position="51"/>
        <end position="70"/>
    </location>
</feature>
<dbReference type="GO" id="GO:0016020">
    <property type="term" value="C:membrane"/>
    <property type="evidence" value="ECO:0007669"/>
    <property type="project" value="InterPro"/>
</dbReference>
<evidence type="ECO:0000256" key="3">
    <source>
        <dbReference type="ARBA" id="ARBA00022553"/>
    </source>
</evidence>
<evidence type="ECO:0000313" key="11">
    <source>
        <dbReference type="EMBL" id="KAB7845015.1"/>
    </source>
</evidence>
<dbReference type="GO" id="GO:0000155">
    <property type="term" value="F:phosphorelay sensor kinase activity"/>
    <property type="evidence" value="ECO:0007669"/>
    <property type="project" value="InterPro"/>
</dbReference>
<protein>
    <recommendedName>
        <fullName evidence="2">histidine kinase</fullName>
        <ecNumber evidence="2">2.7.13.3</ecNumber>
    </recommendedName>
</protein>
<evidence type="ECO:0000256" key="9">
    <source>
        <dbReference type="SAM" id="Phobius"/>
    </source>
</evidence>
<keyword evidence="12" id="KW-1185">Reference proteome</keyword>
<dbReference type="OrthoDB" id="227596at2"/>
<dbReference type="Proteomes" id="UP000327000">
    <property type="component" value="Unassembled WGS sequence"/>
</dbReference>
<keyword evidence="9" id="KW-0472">Membrane</keyword>
<feature type="transmembrane region" description="Helical" evidence="9">
    <location>
        <begin position="110"/>
        <end position="127"/>
    </location>
</feature>
<keyword evidence="3" id="KW-0597">Phosphoprotein</keyword>
<dbReference type="Pfam" id="PF07730">
    <property type="entry name" value="HisKA_3"/>
    <property type="match status" value="1"/>
</dbReference>
<feature type="transmembrane region" description="Helical" evidence="9">
    <location>
        <begin position="76"/>
        <end position="98"/>
    </location>
</feature>
<keyword evidence="9" id="KW-0812">Transmembrane</keyword>
<evidence type="ECO:0000256" key="7">
    <source>
        <dbReference type="ARBA" id="ARBA00022840"/>
    </source>
</evidence>
<dbReference type="InterPro" id="IPR050482">
    <property type="entry name" value="Sensor_HK_TwoCompSys"/>
</dbReference>
<dbReference type="RefSeq" id="WP_152263824.1">
    <property type="nucleotide sequence ID" value="NZ_VOKX01000027.1"/>
</dbReference>
<keyword evidence="9" id="KW-1133">Transmembrane helix</keyword>
<dbReference type="GO" id="GO:0046983">
    <property type="term" value="F:protein dimerization activity"/>
    <property type="evidence" value="ECO:0007669"/>
    <property type="project" value="InterPro"/>
</dbReference>
<dbReference type="EMBL" id="VOKX01000027">
    <property type="protein sequence ID" value="KAB7845015.1"/>
    <property type="molecule type" value="Genomic_DNA"/>
</dbReference>
<feature type="transmembrane region" description="Helical" evidence="9">
    <location>
        <begin position="133"/>
        <end position="153"/>
    </location>
</feature>
<comment type="caution">
    <text evidence="11">The sequence shown here is derived from an EMBL/GenBank/DDBJ whole genome shotgun (WGS) entry which is preliminary data.</text>
</comment>
<dbReference type="PANTHER" id="PTHR24421:SF10">
    <property type="entry name" value="NITRATE_NITRITE SENSOR PROTEIN NARQ"/>
    <property type="match status" value="1"/>
</dbReference>
<keyword evidence="7" id="KW-0067">ATP-binding</keyword>
<keyword evidence="8" id="KW-0902">Two-component regulatory system</keyword>
<dbReference type="AlphaFoldDB" id="A0A5N5W7Q2"/>
<dbReference type="PANTHER" id="PTHR24421">
    <property type="entry name" value="NITRATE/NITRITE SENSOR PROTEIN NARX-RELATED"/>
    <property type="match status" value="1"/>
</dbReference>
<sequence length="556" mass="58758">MRVIGKARDVWARFVGPGQWTWRRVVGESLLAALMALLAGALEYDTGQGPLLAVLFAVVTAGLSLARRVLPATSLIGVAALCGMNEAGLLPLLGVVAWSAGRRIEGALRALAVWAAALAAFEALVLWDQPPLSFVGLFLILLFLFTTLVPGLAGRYSSQRRALLDTLRERNAQLLRERRMVAGQARMRERQRIAQDMHDSLGHQLALIAVQTGALEVSHGLSDQQREAVGVLRQASVAAMHELRAVVGVLKDGTPEDERPGGVAGVDGLVEAAEAAGTPVRLVRSGEPRPLGAAADHAAYRVVQEGLTNAFKHAPGAELTVGLHHEADSLVVEVVNGPVPGGAARRPAAVSGGQGLTGLRERARLAGGMVHAGPLEDGGFRLAGLLPYHPAPDAAGSEASDDTWPPDGDLAGDGLPGAAWADPREELRNLTGLRRSKGCLAGCGVGVLVLLGLGVLLAFGAVALFEALDKSQIEPETYRDIRVGSPESEVRDRLPSGRSFLTSGLNHKGPAEPAGARCLSLLSTDSPKDMDKDRVYRFCFRGGKLIEKREFVVRND</sequence>
<comment type="catalytic activity">
    <reaction evidence="1">
        <text>ATP + protein L-histidine = ADP + protein N-phospho-L-histidine.</text>
        <dbReference type="EC" id="2.7.13.3"/>
    </reaction>
</comment>
<evidence type="ECO:0000313" key="12">
    <source>
        <dbReference type="Proteomes" id="UP000327000"/>
    </source>
</evidence>
<gene>
    <name evidence="11" type="ORF">FRZ00_14985</name>
</gene>
<feature type="domain" description="Signal transduction histidine kinase subgroup 3 dimerisation and phosphoacceptor" evidence="10">
    <location>
        <begin position="189"/>
        <end position="252"/>
    </location>
</feature>
<keyword evidence="5" id="KW-0547">Nucleotide-binding</keyword>